<reference evidence="7 8" key="1">
    <citation type="journal article" date="2015" name="Genome Announc.">
        <title>Expanding the biotechnology potential of lactobacilli through comparative genomics of 213 strains and associated genera.</title>
        <authorList>
            <person name="Sun Z."/>
            <person name="Harris H.M."/>
            <person name="McCann A."/>
            <person name="Guo C."/>
            <person name="Argimon S."/>
            <person name="Zhang W."/>
            <person name="Yang X."/>
            <person name="Jeffery I.B."/>
            <person name="Cooney J.C."/>
            <person name="Kagawa T.F."/>
            <person name="Liu W."/>
            <person name="Song Y."/>
            <person name="Salvetti E."/>
            <person name="Wrobel A."/>
            <person name="Rasinkangas P."/>
            <person name="Parkhill J."/>
            <person name="Rea M.C."/>
            <person name="O'Sullivan O."/>
            <person name="Ritari J."/>
            <person name="Douillard F.P."/>
            <person name="Paul Ross R."/>
            <person name="Yang R."/>
            <person name="Briner A.E."/>
            <person name="Felis G.E."/>
            <person name="de Vos W.M."/>
            <person name="Barrangou R."/>
            <person name="Klaenhammer T.R."/>
            <person name="Caufield P.W."/>
            <person name="Cui Y."/>
            <person name="Zhang H."/>
            <person name="O'Toole P.W."/>
        </authorList>
    </citation>
    <scope>NUCLEOTIDE SEQUENCE [LARGE SCALE GENOMIC DNA]</scope>
    <source>
        <strain evidence="7 8">DSM 19972</strain>
    </source>
</reference>
<dbReference type="SUPFAM" id="SSF53187">
    <property type="entry name" value="Zn-dependent exopeptidases"/>
    <property type="match status" value="1"/>
</dbReference>
<dbReference type="PATRIC" id="fig|1423777.3.peg.1732"/>
<keyword evidence="8" id="KW-1185">Reference proteome</keyword>
<evidence type="ECO:0000256" key="3">
    <source>
        <dbReference type="ARBA" id="ARBA00022723"/>
    </source>
</evidence>
<keyword evidence="3" id="KW-0479">Metal-binding</keyword>
<dbReference type="GO" id="GO:0016787">
    <property type="term" value="F:hydrolase activity"/>
    <property type="evidence" value="ECO:0007669"/>
    <property type="project" value="UniProtKB-KW"/>
</dbReference>
<feature type="domain" description="Peptidase M20 dimerisation" evidence="6">
    <location>
        <begin position="205"/>
        <end position="312"/>
    </location>
</feature>
<organism evidence="7 8">
    <name type="scientific">Liquorilactobacillus oeni DSM 19972</name>
    <dbReference type="NCBI Taxonomy" id="1423777"/>
    <lineage>
        <taxon>Bacteria</taxon>
        <taxon>Bacillati</taxon>
        <taxon>Bacillota</taxon>
        <taxon>Bacilli</taxon>
        <taxon>Lactobacillales</taxon>
        <taxon>Lactobacillaceae</taxon>
        <taxon>Liquorilactobacillus</taxon>
    </lineage>
</organism>
<dbReference type="InterPro" id="IPR001261">
    <property type="entry name" value="ArgE/DapE_CS"/>
</dbReference>
<dbReference type="Proteomes" id="UP000051686">
    <property type="component" value="Unassembled WGS sequence"/>
</dbReference>
<dbReference type="InterPro" id="IPR011650">
    <property type="entry name" value="Peptidase_M20_dimer"/>
</dbReference>
<evidence type="ECO:0000256" key="2">
    <source>
        <dbReference type="ARBA" id="ARBA00006247"/>
    </source>
</evidence>
<dbReference type="OrthoDB" id="9792335at2"/>
<dbReference type="Pfam" id="PF01546">
    <property type="entry name" value="Peptidase_M20"/>
    <property type="match status" value="1"/>
</dbReference>
<dbReference type="SUPFAM" id="SSF55031">
    <property type="entry name" value="Bacterial exopeptidase dimerisation domain"/>
    <property type="match status" value="1"/>
</dbReference>
<name>A0A0R1M908_9LACO</name>
<evidence type="ECO:0000256" key="5">
    <source>
        <dbReference type="ARBA" id="ARBA00022833"/>
    </source>
</evidence>
<dbReference type="AlphaFoldDB" id="A0A0R1M908"/>
<dbReference type="Gene3D" id="3.40.630.10">
    <property type="entry name" value="Zn peptidases"/>
    <property type="match status" value="2"/>
</dbReference>
<dbReference type="EMBL" id="AZEH01000039">
    <property type="protein sequence ID" value="KRL04550.1"/>
    <property type="molecule type" value="Genomic_DNA"/>
</dbReference>
<evidence type="ECO:0000256" key="4">
    <source>
        <dbReference type="ARBA" id="ARBA00022801"/>
    </source>
</evidence>
<dbReference type="Gene3D" id="3.30.70.360">
    <property type="match status" value="1"/>
</dbReference>
<evidence type="ECO:0000313" key="8">
    <source>
        <dbReference type="Proteomes" id="UP000051686"/>
    </source>
</evidence>
<dbReference type="NCBIfam" id="NF006365">
    <property type="entry name" value="PRK08588.1"/>
    <property type="match status" value="1"/>
</dbReference>
<evidence type="ECO:0000259" key="6">
    <source>
        <dbReference type="Pfam" id="PF07687"/>
    </source>
</evidence>
<dbReference type="PANTHER" id="PTHR43808">
    <property type="entry name" value="ACETYLORNITHINE DEACETYLASE"/>
    <property type="match status" value="1"/>
</dbReference>
<keyword evidence="4" id="KW-0378">Hydrolase</keyword>
<dbReference type="InterPro" id="IPR050072">
    <property type="entry name" value="Peptidase_M20A"/>
</dbReference>
<keyword evidence="5" id="KW-0862">Zinc</keyword>
<gene>
    <name evidence="7" type="ORF">FD46_GL001681</name>
</gene>
<dbReference type="RefSeq" id="WP_057896511.1">
    <property type="nucleotide sequence ID" value="NZ_AZEH01000039.1"/>
</dbReference>
<dbReference type="PANTHER" id="PTHR43808:SF8">
    <property type="entry name" value="PEPTIDASE M20 DIMERISATION DOMAIN-CONTAINING PROTEIN"/>
    <property type="match status" value="1"/>
</dbReference>
<dbReference type="CDD" id="cd08659">
    <property type="entry name" value="M20_ArgE_DapE-like"/>
    <property type="match status" value="1"/>
</dbReference>
<comment type="caution">
    <text evidence="7">The sequence shown here is derived from an EMBL/GenBank/DDBJ whole genome shotgun (WGS) entry which is preliminary data.</text>
</comment>
<protein>
    <submittedName>
        <fullName evidence="7">Succinyl-diaminopimelate desuccinylase</fullName>
    </submittedName>
</protein>
<dbReference type="Pfam" id="PF07687">
    <property type="entry name" value="M20_dimer"/>
    <property type="match status" value="1"/>
</dbReference>
<comment type="similarity">
    <text evidence="2">Belongs to the peptidase M20A family.</text>
</comment>
<proteinExistence type="inferred from homology"/>
<dbReference type="InterPro" id="IPR036264">
    <property type="entry name" value="Bact_exopeptidase_dim_dom"/>
</dbReference>
<accession>A0A0R1M908</accession>
<sequence length="418" mass="45947">MVEIDSEKLLSDLININTVNGNEKEIADYLEKIFQDNNIKTKRLKYADKRETLVAEVGTGEKPVLAFDGHEDTVAFGNLKAWEQSPLEAKRDGDVIYGRGASDMKSGLAAEVLALLALKKKESELKGTVRLFATVGEEVGELGAEQIMQQQLAADVDALVVGEPTGTQTELLKKSNFYMSRNLSQQQIADMISANQLGEQYFVVIGHKGVLQYKVVAHGKSAHSSMPELGHNAIEDLFKFVQAQTEYFSTLTAENDLLGAVTPVMTLLGGGEQVNTVPDKAEIAVNIRTLPEKDGDSLEKDIKGLIKELNEQGADLEFKVLEKVDPVYSKEELTLANLAKEIAASLLEQQLTFAGMSGGTDASFLTKNNPDMEMIVFGPGNISESHKENEFVNVKAYKQFIKIYTEIAVKFLERHAND</sequence>
<evidence type="ECO:0000313" key="7">
    <source>
        <dbReference type="EMBL" id="KRL04550.1"/>
    </source>
</evidence>
<dbReference type="PROSITE" id="PS00758">
    <property type="entry name" value="ARGE_DAPE_CPG2_1"/>
    <property type="match status" value="1"/>
</dbReference>
<dbReference type="InterPro" id="IPR002933">
    <property type="entry name" value="Peptidase_M20"/>
</dbReference>
<dbReference type="STRING" id="1423777.FD46_GL001681"/>
<dbReference type="GO" id="GO:0046872">
    <property type="term" value="F:metal ion binding"/>
    <property type="evidence" value="ECO:0007669"/>
    <property type="project" value="UniProtKB-KW"/>
</dbReference>
<evidence type="ECO:0000256" key="1">
    <source>
        <dbReference type="ARBA" id="ARBA00001947"/>
    </source>
</evidence>
<comment type="cofactor">
    <cofactor evidence="1">
        <name>Zn(2+)</name>
        <dbReference type="ChEBI" id="CHEBI:29105"/>
    </cofactor>
</comment>